<dbReference type="CDD" id="cd05254">
    <property type="entry name" value="dTDP_HR_like_SDR_e"/>
    <property type="match status" value="1"/>
</dbReference>
<comment type="similarity">
    <text evidence="2 6">Belongs to the dTDP-4-dehydrorhamnose reductase family.</text>
</comment>
<dbReference type="SUPFAM" id="SSF51735">
    <property type="entry name" value="NAD(P)-binding Rossmann-fold domains"/>
    <property type="match status" value="1"/>
</dbReference>
<comment type="caution">
    <text evidence="8">The sequence shown here is derived from an EMBL/GenBank/DDBJ whole genome shotgun (WGS) entry which is preliminary data.</text>
</comment>
<gene>
    <name evidence="8" type="ORF">AC244_31295</name>
</gene>
<comment type="function">
    <text evidence="6">Catalyzes the reduction of dTDP-6-deoxy-L-lyxo-4-hexulose to yield dTDP-L-rhamnose.</text>
</comment>
<dbReference type="PATRIC" id="fig|106592.7.peg.5452"/>
<evidence type="ECO:0000256" key="6">
    <source>
        <dbReference type="RuleBase" id="RU364082"/>
    </source>
</evidence>
<evidence type="ECO:0000259" key="7">
    <source>
        <dbReference type="Pfam" id="PF04321"/>
    </source>
</evidence>
<evidence type="ECO:0000256" key="4">
    <source>
        <dbReference type="ARBA" id="ARBA00017099"/>
    </source>
</evidence>
<dbReference type="InterPro" id="IPR036291">
    <property type="entry name" value="NAD(P)-bd_dom_sf"/>
</dbReference>
<sequence length="294" mass="32013">MKTRRILITGGAGQVGTELLGCTWPDDVQLFAPTRRELDLSDCENIVNYIADGDFCGVINCGAYTAVDRAETDVLTAWRINALAPAAIAVATRKHGIPVVHISTDYVFDGRKSEPYSEDDPVAPLGVYGASKEAGEQAIRTGNPRHVIVRTAWVFSAQGANFVKTMLRLGGERPLIKVVNDQCGCPTAALDIASAVAVIILRLIEDGHAPVGTYNFVNDGSATWYDFAREIFEQRRGAGHEVPALEPIGTNQYPTPARRPANSRLSIDKLRRDFAIEPRDWTAALRQVLASLPE</sequence>
<evidence type="ECO:0000256" key="1">
    <source>
        <dbReference type="ARBA" id="ARBA00004781"/>
    </source>
</evidence>
<comment type="pathway">
    <text evidence="1 6">Carbohydrate biosynthesis; dTDP-L-rhamnose biosynthesis.</text>
</comment>
<dbReference type="UniPathway" id="UPA00124"/>
<evidence type="ECO:0000256" key="2">
    <source>
        <dbReference type="ARBA" id="ARBA00010944"/>
    </source>
</evidence>
<evidence type="ECO:0000256" key="5">
    <source>
        <dbReference type="ARBA" id="ARBA00048200"/>
    </source>
</evidence>
<evidence type="ECO:0000313" key="9">
    <source>
        <dbReference type="Proteomes" id="UP000037425"/>
    </source>
</evidence>
<dbReference type="InterPro" id="IPR005913">
    <property type="entry name" value="dTDP_dehydrorham_reduct"/>
</dbReference>
<name>A0A0L8BFI7_ENSAD</name>
<keyword evidence="6" id="KW-0560">Oxidoreductase</keyword>
<evidence type="ECO:0000256" key="3">
    <source>
        <dbReference type="ARBA" id="ARBA00012929"/>
    </source>
</evidence>
<dbReference type="PANTHER" id="PTHR10491">
    <property type="entry name" value="DTDP-4-DEHYDRORHAMNOSE REDUCTASE"/>
    <property type="match status" value="1"/>
</dbReference>
<dbReference type="Proteomes" id="UP000037425">
    <property type="component" value="Unassembled WGS sequence"/>
</dbReference>
<dbReference type="EC" id="1.1.1.133" evidence="3 6"/>
<proteinExistence type="inferred from homology"/>
<evidence type="ECO:0000313" key="8">
    <source>
        <dbReference type="EMBL" id="KOF13394.1"/>
    </source>
</evidence>
<dbReference type="NCBIfam" id="TIGR01214">
    <property type="entry name" value="rmlD"/>
    <property type="match status" value="1"/>
</dbReference>
<protein>
    <recommendedName>
        <fullName evidence="4 6">dTDP-4-dehydrorhamnose reductase</fullName>
        <ecNumber evidence="3 6">1.1.1.133</ecNumber>
    </recommendedName>
</protein>
<organism evidence="8 9">
    <name type="scientific">Ensifer adhaerens</name>
    <name type="common">Sinorhizobium morelense</name>
    <dbReference type="NCBI Taxonomy" id="106592"/>
    <lineage>
        <taxon>Bacteria</taxon>
        <taxon>Pseudomonadati</taxon>
        <taxon>Pseudomonadota</taxon>
        <taxon>Alphaproteobacteria</taxon>
        <taxon>Hyphomicrobiales</taxon>
        <taxon>Rhizobiaceae</taxon>
        <taxon>Sinorhizobium/Ensifer group</taxon>
        <taxon>Ensifer</taxon>
    </lineage>
</organism>
<dbReference type="AlphaFoldDB" id="A0A0L8BFI7"/>
<reference evidence="9" key="1">
    <citation type="submission" date="2015-07" db="EMBL/GenBank/DDBJ databases">
        <title>Whole genome sequence of an Ensifer adhaerens strain isolated from a cave pool in the Wind Cave National Park.</title>
        <authorList>
            <person name="Eng W.W.H."/>
            <person name="Gan H.M."/>
            <person name="Barton H.A."/>
            <person name="Savka M.A."/>
        </authorList>
    </citation>
    <scope>NUCLEOTIDE SEQUENCE [LARGE SCALE GENOMIC DNA]</scope>
    <source>
        <strain evidence="9">SD006</strain>
    </source>
</reference>
<dbReference type="PANTHER" id="PTHR10491:SF4">
    <property type="entry name" value="METHIONINE ADENOSYLTRANSFERASE 2 SUBUNIT BETA"/>
    <property type="match status" value="1"/>
</dbReference>
<dbReference type="Gene3D" id="3.40.50.720">
    <property type="entry name" value="NAD(P)-binding Rossmann-like Domain"/>
    <property type="match status" value="1"/>
</dbReference>
<comment type="cofactor">
    <cofactor evidence="6">
        <name>Mg(2+)</name>
        <dbReference type="ChEBI" id="CHEBI:18420"/>
    </cofactor>
    <text evidence="6">Binds 1 Mg(2+) ion per monomer.</text>
</comment>
<dbReference type="OrthoDB" id="9803892at2"/>
<comment type="catalytic activity">
    <reaction evidence="5 6">
        <text>dTDP-beta-L-rhamnose + NADP(+) = dTDP-4-dehydro-beta-L-rhamnose + NADPH + H(+)</text>
        <dbReference type="Rhea" id="RHEA:21796"/>
        <dbReference type="ChEBI" id="CHEBI:15378"/>
        <dbReference type="ChEBI" id="CHEBI:57510"/>
        <dbReference type="ChEBI" id="CHEBI:57783"/>
        <dbReference type="ChEBI" id="CHEBI:58349"/>
        <dbReference type="ChEBI" id="CHEBI:62830"/>
        <dbReference type="EC" id="1.1.1.133"/>
    </reaction>
</comment>
<dbReference type="InterPro" id="IPR029903">
    <property type="entry name" value="RmlD-like-bd"/>
</dbReference>
<feature type="domain" description="RmlD-like substrate binding" evidence="7">
    <location>
        <begin position="5"/>
        <end position="291"/>
    </location>
</feature>
<dbReference type="EMBL" id="LGAP01000038">
    <property type="protein sequence ID" value="KOF13394.1"/>
    <property type="molecule type" value="Genomic_DNA"/>
</dbReference>
<dbReference type="RefSeq" id="WP_053252718.1">
    <property type="nucleotide sequence ID" value="NZ_LGAP01000038.1"/>
</dbReference>
<dbReference type="Gene3D" id="3.90.25.10">
    <property type="entry name" value="UDP-galactose 4-epimerase, domain 1"/>
    <property type="match status" value="1"/>
</dbReference>
<dbReference type="GO" id="GO:0008831">
    <property type="term" value="F:dTDP-4-dehydrorhamnose reductase activity"/>
    <property type="evidence" value="ECO:0007669"/>
    <property type="project" value="UniProtKB-EC"/>
</dbReference>
<dbReference type="Pfam" id="PF04321">
    <property type="entry name" value="RmlD_sub_bind"/>
    <property type="match status" value="1"/>
</dbReference>
<accession>A0A0L8BFI7</accession>
<dbReference type="GO" id="GO:0019305">
    <property type="term" value="P:dTDP-rhamnose biosynthetic process"/>
    <property type="evidence" value="ECO:0007669"/>
    <property type="project" value="UniProtKB-UniPathway"/>
</dbReference>
<keyword evidence="6" id="KW-0521">NADP</keyword>